<dbReference type="Proteomes" id="UP000267096">
    <property type="component" value="Unassembled WGS sequence"/>
</dbReference>
<name>A0A0M3IYH5_ANISI</name>
<keyword evidence="1" id="KW-0732">Signal</keyword>
<sequence>MCYYYSSSGRHSLRRIISVVFIVLSALDNVSNEQSVKDQEGLVECHQCFTHCKTLASNRFDTSNCECGDDGDMTRSGDYSGDINVLLSNNNDAHRIRGGGAEAAAAAAAQSVSKNKCLAKACFAKIEIFTHEKTAILQVKIS</sequence>
<evidence type="ECO:0000313" key="4">
    <source>
        <dbReference type="WBParaSite" id="ASIM_0000029701-mRNA-1"/>
    </source>
</evidence>
<reference evidence="4" key="1">
    <citation type="submission" date="2017-02" db="UniProtKB">
        <authorList>
            <consortium name="WormBaseParasite"/>
        </authorList>
    </citation>
    <scope>IDENTIFICATION</scope>
</reference>
<protein>
    <submittedName>
        <fullName evidence="4">Secreted protein</fullName>
    </submittedName>
</protein>
<evidence type="ECO:0000256" key="1">
    <source>
        <dbReference type="SAM" id="SignalP"/>
    </source>
</evidence>
<keyword evidence="3" id="KW-1185">Reference proteome</keyword>
<dbReference type="AlphaFoldDB" id="A0A0M3IYH5"/>
<proteinExistence type="predicted"/>
<feature type="chain" id="PRO_5043120660" evidence="1">
    <location>
        <begin position="33"/>
        <end position="142"/>
    </location>
</feature>
<evidence type="ECO:0000313" key="2">
    <source>
        <dbReference type="EMBL" id="VDK17477.1"/>
    </source>
</evidence>
<evidence type="ECO:0000313" key="3">
    <source>
        <dbReference type="Proteomes" id="UP000267096"/>
    </source>
</evidence>
<organism evidence="4">
    <name type="scientific">Anisakis simplex</name>
    <name type="common">Herring worm</name>
    <dbReference type="NCBI Taxonomy" id="6269"/>
    <lineage>
        <taxon>Eukaryota</taxon>
        <taxon>Metazoa</taxon>
        <taxon>Ecdysozoa</taxon>
        <taxon>Nematoda</taxon>
        <taxon>Chromadorea</taxon>
        <taxon>Rhabditida</taxon>
        <taxon>Spirurina</taxon>
        <taxon>Ascaridomorpha</taxon>
        <taxon>Ascaridoidea</taxon>
        <taxon>Anisakidae</taxon>
        <taxon>Anisakis</taxon>
        <taxon>Anisakis simplex complex</taxon>
    </lineage>
</organism>
<reference evidence="2 3" key="2">
    <citation type="submission" date="2018-11" db="EMBL/GenBank/DDBJ databases">
        <authorList>
            <consortium name="Pathogen Informatics"/>
        </authorList>
    </citation>
    <scope>NUCLEOTIDE SEQUENCE [LARGE SCALE GENOMIC DNA]</scope>
</reference>
<dbReference type="WBParaSite" id="ASIM_0000029701-mRNA-1">
    <property type="protein sequence ID" value="ASIM_0000029701-mRNA-1"/>
    <property type="gene ID" value="ASIM_0000029701"/>
</dbReference>
<feature type="signal peptide" evidence="1">
    <location>
        <begin position="1"/>
        <end position="32"/>
    </location>
</feature>
<dbReference type="EMBL" id="UYRR01000083">
    <property type="protein sequence ID" value="VDK17477.1"/>
    <property type="molecule type" value="Genomic_DNA"/>
</dbReference>
<gene>
    <name evidence="2" type="ORF">ASIM_LOCUS208</name>
</gene>
<accession>A0A0M3IYH5</accession>